<dbReference type="PANTHER" id="PTHR39431:SF1">
    <property type="entry name" value="FRPA_C-RELATED PROTEIN"/>
    <property type="match status" value="1"/>
</dbReference>
<sequence>MSKFSSVAGLASGVAGHISNKTNGSVAVANAAKDVRDMKRKKEISSSDILAASASASSAALSFAPLSKVAAPASALSSALAVLNDIKANGEASDRSLLSALASLAGVAGLIASGPAAAALFAAAAIGLGLYALSTDSENREIAQAVSELFDAIGSLKERYKDEVSPDKWGGMVGSPPLWTWNELQQSYIDGGQSCLPLLIPELQKDFKDSEQNASPLILDLDGDGVETLGKDAGIHFDHDGNGFAELSGWVGKDDGLLVFDRNGNGEIDDGSELFGNNTDLADGGKATNGFLALADLDSNGDGWIDAGDEAFSQLRVWKDSNSNGKVNEGELLTLEDAGVGKLSTGFSNQNKVDEHGNKILQQGGYVDLNGDTQAMDDVWFTFDSANTQDRNKVDLGSEFSSLPNVAGFGSVSDLNQSIAKDSTGRIRELLGEYVEEKNFSKKSEILDSLIYAWAGVQDIDPNDRGAANNKLGDARKIAALERFLGENYVNKWQAGGLGPNAAGLLAQAYSKLKDYVATQLLAQSSFKHLYDRVSLSFDEASGQFRLDVSLLVDELITEYQTRGESGAGFIGEFAKNIKALKTDAGVQALEEIRRAGRSLGGTLGIVLASLGASLVVGGTNNGRLSGTDTDDLLLGVADNERLSGGSGNDTLIGGAGNDHLEGGSGSDVYYFERGWGQDTVFNYDRSTDKVDAIEFGNDISTDDILVGRWGSDLILSLKGSDDRITLSNYLTNDGNNSYRLEEIRFADGTIWDVERIKAMLLQGGEGNDTLTGYATDDHLSGGAGN</sequence>
<dbReference type="Gene3D" id="2.150.10.10">
    <property type="entry name" value="Serralysin-like metalloprotease, C-terminal"/>
    <property type="match status" value="1"/>
</dbReference>
<proteinExistence type="predicted"/>
<protein>
    <submittedName>
        <fullName evidence="3">Haemolysin-type calcium binding protein related domain-containing protein</fullName>
    </submittedName>
</protein>
<dbReference type="GO" id="GO:0005509">
    <property type="term" value="F:calcium ion binding"/>
    <property type="evidence" value="ECO:0007669"/>
    <property type="project" value="InterPro"/>
</dbReference>
<feature type="domain" description="Haemolysin-type calcium binding-related" evidence="2">
    <location>
        <begin position="713"/>
        <end position="755"/>
    </location>
</feature>
<accession>A0AAQ1KEL7</accession>
<dbReference type="InterPro" id="IPR011049">
    <property type="entry name" value="Serralysin-like_metalloprot_C"/>
</dbReference>
<dbReference type="InterPro" id="IPR001343">
    <property type="entry name" value="Hemolysn_Ca-bd"/>
</dbReference>
<gene>
    <name evidence="3" type="ORF">SAMN05216577_1061</name>
</gene>
<dbReference type="RefSeq" id="WP_305728538.1">
    <property type="nucleotide sequence ID" value="NZ_FOLS01000006.1"/>
</dbReference>
<name>A0AAQ1KEL7_9PSED</name>
<dbReference type="Pfam" id="PF00353">
    <property type="entry name" value="HemolysinCabind"/>
    <property type="match status" value="2"/>
</dbReference>
<dbReference type="InterPro" id="IPR018511">
    <property type="entry name" value="Hemolysin-typ_Ca-bd_CS"/>
</dbReference>
<comment type="caution">
    <text evidence="3">The sequence shown here is derived from an EMBL/GenBank/DDBJ whole genome shotgun (WGS) entry which is preliminary data.</text>
</comment>
<feature type="non-terminal residue" evidence="3">
    <location>
        <position position="786"/>
    </location>
</feature>
<keyword evidence="1" id="KW-0106">Calcium</keyword>
<keyword evidence="4" id="KW-1185">Reference proteome</keyword>
<evidence type="ECO:0000256" key="1">
    <source>
        <dbReference type="ARBA" id="ARBA00022837"/>
    </source>
</evidence>
<dbReference type="EMBL" id="FOLS01000006">
    <property type="protein sequence ID" value="SFC45912.1"/>
    <property type="molecule type" value="Genomic_DNA"/>
</dbReference>
<reference evidence="3 4" key="1">
    <citation type="submission" date="2016-10" db="EMBL/GenBank/DDBJ databases">
        <authorList>
            <person name="Varghese N."/>
            <person name="Submissions S."/>
        </authorList>
    </citation>
    <scope>NUCLEOTIDE SEQUENCE [LARGE SCALE GENOMIC DNA]</scope>
    <source>
        <strain evidence="3 4">LMG 18378</strain>
    </source>
</reference>
<dbReference type="PANTHER" id="PTHR39431">
    <property type="entry name" value="FRPA/C-RELATED PROTEIN"/>
    <property type="match status" value="1"/>
</dbReference>
<dbReference type="PROSITE" id="PS00330">
    <property type="entry name" value="HEMOLYSIN_CALCIUM"/>
    <property type="match status" value="1"/>
</dbReference>
<evidence type="ECO:0000259" key="2">
    <source>
        <dbReference type="Pfam" id="PF06594"/>
    </source>
</evidence>
<dbReference type="Proteomes" id="UP000183385">
    <property type="component" value="Unassembled WGS sequence"/>
</dbReference>
<evidence type="ECO:0000313" key="4">
    <source>
        <dbReference type="Proteomes" id="UP000183385"/>
    </source>
</evidence>
<dbReference type="Pfam" id="PF06594">
    <property type="entry name" value="HCBP_related"/>
    <property type="match status" value="1"/>
</dbReference>
<dbReference type="SUPFAM" id="SSF51120">
    <property type="entry name" value="beta-Roll"/>
    <property type="match status" value="1"/>
</dbReference>
<organism evidence="3 4">
    <name type="scientific">Pseudomonas citronellolis</name>
    <dbReference type="NCBI Taxonomy" id="53408"/>
    <lineage>
        <taxon>Bacteria</taxon>
        <taxon>Pseudomonadati</taxon>
        <taxon>Pseudomonadota</taxon>
        <taxon>Gammaproteobacteria</taxon>
        <taxon>Pseudomonadales</taxon>
        <taxon>Pseudomonadaceae</taxon>
        <taxon>Pseudomonas</taxon>
    </lineage>
</organism>
<dbReference type="InterPro" id="IPR010566">
    <property type="entry name" value="Haemolys_ca-bd"/>
</dbReference>
<dbReference type="PRINTS" id="PR00313">
    <property type="entry name" value="CABNDNGRPT"/>
</dbReference>
<dbReference type="AlphaFoldDB" id="A0AAQ1KEL7"/>
<evidence type="ECO:0000313" key="3">
    <source>
        <dbReference type="EMBL" id="SFC45912.1"/>
    </source>
</evidence>